<organism evidence="5 6">
    <name type="scientific">Macrostomum lignano</name>
    <dbReference type="NCBI Taxonomy" id="282301"/>
    <lineage>
        <taxon>Eukaryota</taxon>
        <taxon>Metazoa</taxon>
        <taxon>Spiralia</taxon>
        <taxon>Lophotrochozoa</taxon>
        <taxon>Platyhelminthes</taxon>
        <taxon>Rhabditophora</taxon>
        <taxon>Macrostomorpha</taxon>
        <taxon>Macrostomida</taxon>
        <taxon>Macrostomidae</taxon>
        <taxon>Macrostomum</taxon>
    </lineage>
</organism>
<dbReference type="WBParaSite" id="maker-uti_cns_0004927-snap-gene-0.3-mRNA-1">
    <property type="protein sequence ID" value="maker-uti_cns_0004927-snap-gene-0.3-mRNA-1"/>
    <property type="gene ID" value="maker-uti_cns_0004927-snap-gene-0.3"/>
</dbReference>
<dbReference type="PANTHER" id="PTHR48153">
    <property type="entry name" value="UFM1-SPECIFIC PROTEASE 2"/>
    <property type="match status" value="1"/>
</dbReference>
<feature type="binding site" evidence="3">
    <location>
        <position position="148"/>
    </location>
    <ligand>
        <name>Zn(2+)</name>
        <dbReference type="ChEBI" id="CHEBI:29105"/>
    </ligand>
</feature>
<dbReference type="GO" id="GO:0046872">
    <property type="term" value="F:metal ion binding"/>
    <property type="evidence" value="ECO:0007669"/>
    <property type="project" value="UniProtKB-KW"/>
</dbReference>
<sequence>MSRFVLALSGRATGAFLTGRASLQSLGGAVRSLSGGHGHQVVENTTKENFLEKDMEYLDMHKGKQFGDYGLPDALGYAVGRSRLEKLAEMAGNDQFYETKLYRFFPNTKERPHLVPSHSHYRQVGCPCQETYTSYTFLHKDVNQRCYCGNHMRLVSYDEYFQDLRKRITDCYEAYHKLPEGKRSFDQLDEEYQVLVYNYPMVVGPIEQGNLEAALPPKTWKELEDSLGNLRSPLSDQAVDLYDDLPTGGEVSFEGGVSDAKHRRLVYIRVTCWLTADASSWAALPESLVERFENDRRRLVSARASMLVSDGASLAKLLAANSSNSASVESPTELYCRWSHGTIDVDCTVPIATVATVSSSGTNRSSCVSVGIKINYLCPLLIGGDFEDDEVWQRLDAGLVDYVRQLGLTVAKWRRPVDTNYYRLTEPLVGGRPRLIRVFYPIGADTDELRQLRHGWHEQLGVPKTRPVFWPAMRLKFAADQRLSTSDAGNGADEDESGRLVINPHLKAKPQPETAPWVTRLVQGDYAYYHYGSCGFHDSGWGCAYRSLQTIVSWLRRRGVIDAPVPKHEAIQRALVDLGDKPKSLIGSRQWLGAVELSYALKSLTGVAARLVHVSRGVDLPEQARLLLHHFETIGCPVMIGGGQYAHTLLGCSLNEASGEVRWLVLDPHYTGSETDAKQLSKDGWCGWKSASFFKSDVHYNLCIPQPDMGV</sequence>
<name>A0A1I8H7V1_9PLAT</name>
<feature type="domain" description="UFSP1/2/DUB catalytic" evidence="4">
    <location>
        <begin position="519"/>
        <end position="703"/>
    </location>
</feature>
<dbReference type="GO" id="GO:0045277">
    <property type="term" value="C:respiratory chain complex IV"/>
    <property type="evidence" value="ECO:0007669"/>
    <property type="project" value="InterPro"/>
</dbReference>
<keyword evidence="5" id="KW-1185">Reference proteome</keyword>
<dbReference type="Proteomes" id="UP000095280">
    <property type="component" value="Unplaced"/>
</dbReference>
<evidence type="ECO:0000256" key="1">
    <source>
        <dbReference type="ARBA" id="ARBA00008552"/>
    </source>
</evidence>
<evidence type="ECO:0000256" key="2">
    <source>
        <dbReference type="ARBA" id="ARBA00022801"/>
    </source>
</evidence>
<keyword evidence="3" id="KW-0479">Metal-binding</keyword>
<keyword evidence="2" id="KW-0378">Hydrolase</keyword>
<keyword evidence="3" id="KW-0862">Zinc</keyword>
<feature type="binding site" evidence="3">
    <location>
        <position position="146"/>
    </location>
    <ligand>
        <name>Zn(2+)</name>
        <dbReference type="ChEBI" id="CHEBI:29105"/>
    </ligand>
</feature>
<feature type="binding site" evidence="3">
    <location>
        <position position="126"/>
    </location>
    <ligand>
        <name>Zn(2+)</name>
        <dbReference type="ChEBI" id="CHEBI:29105"/>
    </ligand>
</feature>
<proteinExistence type="inferred from homology"/>
<reference evidence="6" key="1">
    <citation type="submission" date="2016-11" db="UniProtKB">
        <authorList>
            <consortium name="WormBaseParasite"/>
        </authorList>
    </citation>
    <scope>IDENTIFICATION</scope>
</reference>
<dbReference type="Pfam" id="PF07910">
    <property type="entry name" value="Peptidase_C78"/>
    <property type="match status" value="1"/>
</dbReference>
<dbReference type="InterPro" id="IPR012462">
    <property type="entry name" value="UFSP1/2_DUB_cat"/>
</dbReference>
<dbReference type="AlphaFoldDB" id="A0A1I8H7V1"/>
<evidence type="ECO:0000313" key="6">
    <source>
        <dbReference type="WBParaSite" id="maker-uti_cns_0004927-snap-gene-0.3-mRNA-1"/>
    </source>
</evidence>
<protein>
    <submittedName>
        <fullName evidence="6">Threonine--tRNA ligase</fullName>
    </submittedName>
</protein>
<dbReference type="GO" id="GO:0006123">
    <property type="term" value="P:mitochondrial electron transport, cytochrome c to oxygen"/>
    <property type="evidence" value="ECO:0007669"/>
    <property type="project" value="InterPro"/>
</dbReference>
<evidence type="ECO:0000313" key="5">
    <source>
        <dbReference type="Proteomes" id="UP000095280"/>
    </source>
</evidence>
<dbReference type="PANTHER" id="PTHR48153:SF2">
    <property type="entry name" value="UFM1-SPECIFIC PROTEASE 2"/>
    <property type="match status" value="1"/>
</dbReference>
<dbReference type="InterPro" id="IPR002124">
    <property type="entry name" value="Cyt_c_oxidase_su5b"/>
</dbReference>
<accession>A0A1I8H7V1</accession>
<evidence type="ECO:0000259" key="4">
    <source>
        <dbReference type="Pfam" id="PF07910"/>
    </source>
</evidence>
<dbReference type="PROSITE" id="PS51359">
    <property type="entry name" value="COX5B_2"/>
    <property type="match status" value="1"/>
</dbReference>
<dbReference type="InterPro" id="IPR036972">
    <property type="entry name" value="Cyt_c_oxidase_su5b_sf"/>
</dbReference>
<feature type="binding site" evidence="3">
    <location>
        <position position="128"/>
    </location>
    <ligand>
        <name>Zn(2+)</name>
        <dbReference type="ChEBI" id="CHEBI:29105"/>
    </ligand>
</feature>
<dbReference type="Gene3D" id="2.60.11.10">
    <property type="entry name" value="Cytochrome c oxidase, subunit Vb"/>
    <property type="match status" value="1"/>
</dbReference>
<dbReference type="GO" id="GO:0071567">
    <property type="term" value="F:deUFMylase activity"/>
    <property type="evidence" value="ECO:0007669"/>
    <property type="project" value="TreeGrafter"/>
</dbReference>
<dbReference type="Gene3D" id="3.90.70.130">
    <property type="match status" value="1"/>
</dbReference>
<dbReference type="GO" id="GO:0005740">
    <property type="term" value="C:mitochondrial envelope"/>
    <property type="evidence" value="ECO:0007669"/>
    <property type="project" value="InterPro"/>
</dbReference>
<evidence type="ECO:0000256" key="3">
    <source>
        <dbReference type="PIRSR" id="PIRSR602124-1"/>
    </source>
</evidence>
<comment type="similarity">
    <text evidence="1">Belongs to the peptidase C78 family.</text>
</comment>
<dbReference type="SUPFAM" id="SSF57802">
    <property type="entry name" value="Rubredoxin-like"/>
    <property type="match status" value="1"/>
</dbReference>